<gene>
    <name evidence="1" type="ORF">LARSCL_LOCUS18768</name>
</gene>
<keyword evidence="2" id="KW-1185">Reference proteome</keyword>
<accession>A0AAV2BE95</accession>
<sequence>RNPTSVYCVKSDLSAAAFLDILVKYKANGVCRTLGQNTGELVPGGLDNFKSSPIG</sequence>
<feature type="non-terminal residue" evidence="1">
    <location>
        <position position="1"/>
    </location>
</feature>
<dbReference type="AlphaFoldDB" id="A0AAV2BE95"/>
<name>A0AAV2BE95_9ARAC</name>
<organism evidence="1 2">
    <name type="scientific">Larinioides sclopetarius</name>
    <dbReference type="NCBI Taxonomy" id="280406"/>
    <lineage>
        <taxon>Eukaryota</taxon>
        <taxon>Metazoa</taxon>
        <taxon>Ecdysozoa</taxon>
        <taxon>Arthropoda</taxon>
        <taxon>Chelicerata</taxon>
        <taxon>Arachnida</taxon>
        <taxon>Araneae</taxon>
        <taxon>Araneomorphae</taxon>
        <taxon>Entelegynae</taxon>
        <taxon>Araneoidea</taxon>
        <taxon>Araneidae</taxon>
        <taxon>Larinioides</taxon>
    </lineage>
</organism>
<proteinExistence type="predicted"/>
<evidence type="ECO:0000313" key="2">
    <source>
        <dbReference type="Proteomes" id="UP001497382"/>
    </source>
</evidence>
<protein>
    <submittedName>
        <fullName evidence="1">Uncharacterized protein</fullName>
    </submittedName>
</protein>
<dbReference type="EMBL" id="CAXIEN010000349">
    <property type="protein sequence ID" value="CAL1294550.1"/>
    <property type="molecule type" value="Genomic_DNA"/>
</dbReference>
<reference evidence="1 2" key="1">
    <citation type="submission" date="2024-04" db="EMBL/GenBank/DDBJ databases">
        <authorList>
            <person name="Rising A."/>
            <person name="Reimegard J."/>
            <person name="Sonavane S."/>
            <person name="Akerstrom W."/>
            <person name="Nylinder S."/>
            <person name="Hedman E."/>
            <person name="Kallberg Y."/>
        </authorList>
    </citation>
    <scope>NUCLEOTIDE SEQUENCE [LARGE SCALE GENOMIC DNA]</scope>
</reference>
<comment type="caution">
    <text evidence="1">The sequence shown here is derived from an EMBL/GenBank/DDBJ whole genome shotgun (WGS) entry which is preliminary data.</text>
</comment>
<dbReference type="Proteomes" id="UP001497382">
    <property type="component" value="Unassembled WGS sequence"/>
</dbReference>
<evidence type="ECO:0000313" key="1">
    <source>
        <dbReference type="EMBL" id="CAL1294550.1"/>
    </source>
</evidence>